<dbReference type="GeneID" id="81369228"/>
<dbReference type="InterPro" id="IPR012334">
    <property type="entry name" value="Pectin_lyas_fold"/>
</dbReference>
<reference evidence="18" key="1">
    <citation type="submission" date="2022-12" db="EMBL/GenBank/DDBJ databases">
        <authorList>
            <person name="Petersen C."/>
        </authorList>
    </citation>
    <scope>NUCLEOTIDE SEQUENCE</scope>
    <source>
        <strain evidence="18">IBT 29677</strain>
    </source>
</reference>
<comment type="caution">
    <text evidence="18">The sequence shown here is derived from an EMBL/GenBank/DDBJ whole genome shotgun (WGS) entry which is preliminary data.</text>
</comment>
<keyword evidence="6 16" id="KW-0378">Hydrolase</keyword>
<dbReference type="EC" id="3.2.1.67" evidence="14"/>
<comment type="similarity">
    <text evidence="2 16">Belongs to the glycosyl hydrolase 28 family.</text>
</comment>
<accession>A0A9W9W2V1</accession>
<feature type="signal peptide" evidence="17">
    <location>
        <begin position="1"/>
        <end position="15"/>
    </location>
</feature>
<dbReference type="Proteomes" id="UP001147747">
    <property type="component" value="Unassembled WGS sequence"/>
</dbReference>
<dbReference type="PANTHER" id="PTHR31736">
    <property type="match status" value="1"/>
</dbReference>
<evidence type="ECO:0000256" key="17">
    <source>
        <dbReference type="SAM" id="SignalP"/>
    </source>
</evidence>
<evidence type="ECO:0000256" key="6">
    <source>
        <dbReference type="ARBA" id="ARBA00022801"/>
    </source>
</evidence>
<comment type="catalytic activity">
    <reaction evidence="15">
        <text>[(1-&gt;4)-alpha-D-galacturonosyl](n) + H2O = alpha-D-galacturonate + [(1-&gt;4)-alpha-D-galacturonosyl](n-1)</text>
        <dbReference type="Rhea" id="RHEA:14117"/>
        <dbReference type="Rhea" id="RHEA-COMP:14570"/>
        <dbReference type="Rhea" id="RHEA-COMP:14572"/>
        <dbReference type="ChEBI" id="CHEBI:15377"/>
        <dbReference type="ChEBI" id="CHEBI:58658"/>
        <dbReference type="ChEBI" id="CHEBI:140523"/>
        <dbReference type="EC" id="3.2.1.67"/>
    </reaction>
</comment>
<organism evidence="18 19">
    <name type="scientific">Penicillium cosmopolitanum</name>
    <dbReference type="NCBI Taxonomy" id="1131564"/>
    <lineage>
        <taxon>Eukaryota</taxon>
        <taxon>Fungi</taxon>
        <taxon>Dikarya</taxon>
        <taxon>Ascomycota</taxon>
        <taxon>Pezizomycotina</taxon>
        <taxon>Eurotiomycetes</taxon>
        <taxon>Eurotiomycetidae</taxon>
        <taxon>Eurotiales</taxon>
        <taxon>Aspergillaceae</taxon>
        <taxon>Penicillium</taxon>
    </lineage>
</organism>
<evidence type="ECO:0000256" key="1">
    <source>
        <dbReference type="ARBA" id="ARBA00004613"/>
    </source>
</evidence>
<gene>
    <name evidence="18" type="ORF">N7509_005611</name>
</gene>
<dbReference type="PANTHER" id="PTHR31736:SF12">
    <property type="entry name" value="EXO-POLYGALACTURONASE, PUTATIVE-RELATED"/>
    <property type="match status" value="1"/>
</dbReference>
<dbReference type="GO" id="GO:0004650">
    <property type="term" value="F:polygalacturonase activity"/>
    <property type="evidence" value="ECO:0007669"/>
    <property type="project" value="InterPro"/>
</dbReference>
<evidence type="ECO:0000256" key="4">
    <source>
        <dbReference type="ARBA" id="ARBA00022729"/>
    </source>
</evidence>
<dbReference type="GO" id="GO:0005576">
    <property type="term" value="C:extracellular region"/>
    <property type="evidence" value="ECO:0007669"/>
    <property type="project" value="UniProtKB-SubCell"/>
</dbReference>
<dbReference type="AlphaFoldDB" id="A0A9W9W2V1"/>
<evidence type="ECO:0000256" key="3">
    <source>
        <dbReference type="ARBA" id="ARBA00022525"/>
    </source>
</evidence>
<keyword evidence="19" id="KW-1185">Reference proteome</keyword>
<dbReference type="GO" id="GO:0071555">
    <property type="term" value="P:cell wall organization"/>
    <property type="evidence" value="ECO:0007669"/>
    <property type="project" value="UniProtKB-KW"/>
</dbReference>
<evidence type="ECO:0000256" key="2">
    <source>
        <dbReference type="ARBA" id="ARBA00008834"/>
    </source>
</evidence>
<dbReference type="InterPro" id="IPR006626">
    <property type="entry name" value="PbH1"/>
</dbReference>
<evidence type="ECO:0000256" key="11">
    <source>
        <dbReference type="ARBA" id="ARBA00023316"/>
    </source>
</evidence>
<evidence type="ECO:0000256" key="7">
    <source>
        <dbReference type="ARBA" id="ARBA00023157"/>
    </source>
</evidence>
<keyword evidence="8" id="KW-0325">Glycoprotein</keyword>
<dbReference type="OrthoDB" id="187139at2759"/>
<keyword evidence="3" id="KW-0964">Secreted</keyword>
<sequence length="446" mass="48916">MRLFLSLALAPLAASFVVHKGNTCTLFPESLKNGGDAVDDVPSVYEAFKQCGHNGKVIFAKDHVFNINSVMNTTNLENCEVSLRGELRWSTDIPYWLNNSYPVVLQDQHTAWLFGGENVTFRGEEGGWYNGNGQAWYTQNENQSNQPGRPISMTIIDSKNVLIDGLSIIQPQFWATFVVQSKNVSITNFYVNATSNDQWGTVNTDGYDSWNSEDLLIENAVIQNQDDCIAVKGNTTNLLVRNVTCHGNYGMAIGSVGQYPTMPDYVEDVTFEDIRCYDCMEAALIKTWQGVAENDSSNGDAGGGGSGYVKNITFRDFEVVNTALPIQISQCIYTESGKDCNTSKMAISDITYSNIKGTSRYNIASSIYCSDVHPCPGIKFENVEIDSVNSTMGLPLAGTTLQDEVFQCTNIIDEENSGIPCNHAAPSNYGQSVDTNVKDDSVSSES</sequence>
<dbReference type="InterPro" id="IPR011050">
    <property type="entry name" value="Pectin_lyase_fold/virulence"/>
</dbReference>
<keyword evidence="9" id="KW-0119">Carbohydrate metabolism</keyword>
<dbReference type="Gene3D" id="2.160.20.10">
    <property type="entry name" value="Single-stranded right-handed beta-helix, Pectin lyase-like"/>
    <property type="match status" value="1"/>
</dbReference>
<evidence type="ECO:0000256" key="10">
    <source>
        <dbReference type="ARBA" id="ARBA00023295"/>
    </source>
</evidence>
<evidence type="ECO:0000256" key="8">
    <source>
        <dbReference type="ARBA" id="ARBA00023180"/>
    </source>
</evidence>
<keyword evidence="10 16" id="KW-0326">Glycosidase</keyword>
<dbReference type="SMART" id="SM00710">
    <property type="entry name" value="PbH1"/>
    <property type="match status" value="5"/>
</dbReference>
<reference evidence="18" key="2">
    <citation type="journal article" date="2023" name="IMA Fungus">
        <title>Comparative genomic study of the Penicillium genus elucidates a diverse pangenome and 15 lateral gene transfer events.</title>
        <authorList>
            <person name="Petersen C."/>
            <person name="Sorensen T."/>
            <person name="Nielsen M.R."/>
            <person name="Sondergaard T.E."/>
            <person name="Sorensen J.L."/>
            <person name="Fitzpatrick D.A."/>
            <person name="Frisvad J.C."/>
            <person name="Nielsen K.L."/>
        </authorList>
    </citation>
    <scope>NUCLEOTIDE SEQUENCE</scope>
    <source>
        <strain evidence="18">IBT 29677</strain>
    </source>
</reference>
<evidence type="ECO:0000256" key="14">
    <source>
        <dbReference type="ARBA" id="ARBA00038933"/>
    </source>
</evidence>
<proteinExistence type="inferred from homology"/>
<evidence type="ECO:0000256" key="12">
    <source>
        <dbReference type="ARBA" id="ARBA00023326"/>
    </source>
</evidence>
<comment type="subcellular location">
    <subcellularLocation>
        <location evidence="1">Secreted</location>
    </subcellularLocation>
</comment>
<evidence type="ECO:0000256" key="5">
    <source>
        <dbReference type="ARBA" id="ARBA00022737"/>
    </source>
</evidence>
<name>A0A9W9W2V1_9EURO</name>
<dbReference type="Pfam" id="PF00295">
    <property type="entry name" value="Glyco_hydro_28"/>
    <property type="match status" value="1"/>
</dbReference>
<dbReference type="EMBL" id="JAPZBU010000006">
    <property type="protein sequence ID" value="KAJ5397498.1"/>
    <property type="molecule type" value="Genomic_DNA"/>
</dbReference>
<dbReference type="InterPro" id="IPR000743">
    <property type="entry name" value="Glyco_hydro_28"/>
</dbReference>
<keyword evidence="12" id="KW-0624">Polysaccharide degradation</keyword>
<comment type="function">
    <text evidence="13">Specific in hydrolyzing the terminal glycosidic bond of polygalacturonic acid and oligogalacturonates.</text>
</comment>
<dbReference type="RefSeq" id="XP_056489550.1">
    <property type="nucleotide sequence ID" value="XM_056630248.1"/>
</dbReference>
<dbReference type="SUPFAM" id="SSF51126">
    <property type="entry name" value="Pectin lyase-like"/>
    <property type="match status" value="1"/>
</dbReference>
<protein>
    <recommendedName>
        <fullName evidence="14">galacturonan 1,4-alpha-galacturonidase</fullName>
        <ecNumber evidence="14">3.2.1.67</ecNumber>
    </recommendedName>
</protein>
<evidence type="ECO:0000313" key="19">
    <source>
        <dbReference type="Proteomes" id="UP001147747"/>
    </source>
</evidence>
<dbReference type="GO" id="GO:0045490">
    <property type="term" value="P:pectin catabolic process"/>
    <property type="evidence" value="ECO:0007669"/>
    <property type="project" value="UniProtKB-ARBA"/>
</dbReference>
<evidence type="ECO:0000256" key="15">
    <source>
        <dbReference type="ARBA" id="ARBA00048766"/>
    </source>
</evidence>
<feature type="chain" id="PRO_5040773422" description="galacturonan 1,4-alpha-galacturonidase" evidence="17">
    <location>
        <begin position="16"/>
        <end position="446"/>
    </location>
</feature>
<evidence type="ECO:0000256" key="9">
    <source>
        <dbReference type="ARBA" id="ARBA00023277"/>
    </source>
</evidence>
<evidence type="ECO:0000256" key="13">
    <source>
        <dbReference type="ARBA" id="ARBA00037312"/>
    </source>
</evidence>
<keyword evidence="7" id="KW-1015">Disulfide bond</keyword>
<keyword evidence="4 17" id="KW-0732">Signal</keyword>
<keyword evidence="5" id="KW-0677">Repeat</keyword>
<evidence type="ECO:0000256" key="16">
    <source>
        <dbReference type="RuleBase" id="RU361169"/>
    </source>
</evidence>
<dbReference type="GO" id="GO:0047911">
    <property type="term" value="F:galacturan 1,4-alpha-galacturonidase activity"/>
    <property type="evidence" value="ECO:0007669"/>
    <property type="project" value="UniProtKB-EC"/>
</dbReference>
<evidence type="ECO:0000313" key="18">
    <source>
        <dbReference type="EMBL" id="KAJ5397498.1"/>
    </source>
</evidence>
<keyword evidence="11" id="KW-0961">Cell wall biogenesis/degradation</keyword>